<gene>
    <name evidence="2" type="ORF">GWI71_11520</name>
</gene>
<sequence>MRKRYPVRRSDLARIARFIAALGVPTLIAGILAHRAGVIDAPDLRKVLIASVTLGLAGGIMSCLAIASWWNRGGIGVADAARGLFYALLLLMPAGAVVTASAAFPPLTEVSTDLQDPPRAMPEPGLPSSDPGLVARELAQRAAYPDIVSRRFRITPGDLHAAVLKVVEKQQWRIIGEVPPDMQDAPTLLEVETRVPVLALSNDLTIRIRPDRAGAVLDVRAASDLKDHDLGLNAWRIRGFYRQLDEMLTESYGDIAKLTVTPEEAAAIEAEELPLLADRPLADAAASVPLPSMKPSGAQTVPAMAPAQFDEIYEEDPAPAR</sequence>
<organism evidence="2 3">
    <name type="scientific">Pannonibacter tanglangensis</name>
    <dbReference type="NCBI Taxonomy" id="2750084"/>
    <lineage>
        <taxon>Bacteria</taxon>
        <taxon>Pseudomonadati</taxon>
        <taxon>Pseudomonadota</taxon>
        <taxon>Alphaproteobacteria</taxon>
        <taxon>Hyphomicrobiales</taxon>
        <taxon>Stappiaceae</taxon>
        <taxon>Pannonibacter</taxon>
    </lineage>
</organism>
<accession>A0ABW9ZL38</accession>
<dbReference type="EMBL" id="JAABLP010000003">
    <property type="protein sequence ID" value="NBN64311.1"/>
    <property type="molecule type" value="Genomic_DNA"/>
</dbReference>
<dbReference type="Pfam" id="PF07386">
    <property type="entry name" value="DUF1499"/>
    <property type="match status" value="1"/>
</dbReference>
<dbReference type="InterPro" id="IPR010865">
    <property type="entry name" value="DUF1499"/>
</dbReference>
<evidence type="ECO:0000313" key="3">
    <source>
        <dbReference type="Proteomes" id="UP000541347"/>
    </source>
</evidence>
<proteinExistence type="predicted"/>
<keyword evidence="1" id="KW-1133">Transmembrane helix</keyword>
<protein>
    <submittedName>
        <fullName evidence="2">DUF1499 domain-containing protein</fullName>
    </submittedName>
</protein>
<feature type="transmembrane region" description="Helical" evidence="1">
    <location>
        <begin position="12"/>
        <end position="35"/>
    </location>
</feature>
<evidence type="ECO:0000313" key="2">
    <source>
        <dbReference type="EMBL" id="NBN64311.1"/>
    </source>
</evidence>
<keyword evidence="1" id="KW-0812">Transmembrane</keyword>
<keyword evidence="3" id="KW-1185">Reference proteome</keyword>
<dbReference type="Proteomes" id="UP000541347">
    <property type="component" value="Unassembled WGS sequence"/>
</dbReference>
<feature type="transmembrane region" description="Helical" evidence="1">
    <location>
        <begin position="83"/>
        <end position="104"/>
    </location>
</feature>
<comment type="caution">
    <text evidence="2">The sequence shown here is derived from an EMBL/GenBank/DDBJ whole genome shotgun (WGS) entry which is preliminary data.</text>
</comment>
<evidence type="ECO:0000256" key="1">
    <source>
        <dbReference type="SAM" id="Phobius"/>
    </source>
</evidence>
<feature type="transmembrane region" description="Helical" evidence="1">
    <location>
        <begin position="47"/>
        <end position="71"/>
    </location>
</feature>
<keyword evidence="1" id="KW-0472">Membrane</keyword>
<name>A0ABW9ZL38_9HYPH</name>
<dbReference type="RefSeq" id="WP_161676314.1">
    <property type="nucleotide sequence ID" value="NZ_JAABLP010000003.1"/>
</dbReference>
<reference evidence="2 3" key="1">
    <citation type="submission" date="2020-01" db="EMBL/GenBank/DDBJ databases">
        <authorList>
            <person name="Peng S.Y."/>
            <person name="Li J."/>
            <person name="Wang M."/>
            <person name="Wang L."/>
            <person name="Wang C.Q."/>
            <person name="Wang J.R."/>
        </authorList>
    </citation>
    <scope>NUCLEOTIDE SEQUENCE [LARGE SCALE GENOMIC DNA]</scope>
    <source>
        <strain evidence="2 3">XCT-34</strain>
    </source>
</reference>